<proteinExistence type="predicted"/>
<sequence length="55" mass="6385">MTDPIVDMHWTPEQKAEFVRRRRGRNWALLGALVALCLLIYAIAVVKLLHSGHMW</sequence>
<keyword evidence="3" id="KW-1185">Reference proteome</keyword>
<accession>A0ABS9DXF3</accession>
<organism evidence="2 3">
    <name type="scientific">Acidiphilium iwatense</name>
    <dbReference type="NCBI Taxonomy" id="768198"/>
    <lineage>
        <taxon>Bacteria</taxon>
        <taxon>Pseudomonadati</taxon>
        <taxon>Pseudomonadota</taxon>
        <taxon>Alphaproteobacteria</taxon>
        <taxon>Acetobacterales</taxon>
        <taxon>Acidocellaceae</taxon>
        <taxon>Acidiphilium</taxon>
    </lineage>
</organism>
<feature type="transmembrane region" description="Helical" evidence="1">
    <location>
        <begin position="27"/>
        <end position="49"/>
    </location>
</feature>
<protein>
    <submittedName>
        <fullName evidence="2">Uncharacterized protein</fullName>
    </submittedName>
</protein>
<keyword evidence="1" id="KW-1133">Transmembrane helix</keyword>
<evidence type="ECO:0000256" key="1">
    <source>
        <dbReference type="SAM" id="Phobius"/>
    </source>
</evidence>
<name>A0ABS9DXF3_9PROT</name>
<keyword evidence="1" id="KW-0472">Membrane</keyword>
<keyword evidence="1" id="KW-0812">Transmembrane</keyword>
<gene>
    <name evidence="2" type="ORF">L2A60_12120</name>
</gene>
<evidence type="ECO:0000313" key="3">
    <source>
        <dbReference type="Proteomes" id="UP001521209"/>
    </source>
</evidence>
<reference evidence="2 3" key="1">
    <citation type="submission" date="2022-01" db="EMBL/GenBank/DDBJ databases">
        <authorList>
            <person name="Won M."/>
            <person name="Kim S.-J."/>
            <person name="Kwon S.-W."/>
        </authorList>
    </citation>
    <scope>NUCLEOTIDE SEQUENCE [LARGE SCALE GENOMIC DNA]</scope>
    <source>
        <strain evidence="2 3">KCTC 23505</strain>
    </source>
</reference>
<comment type="caution">
    <text evidence="2">The sequence shown here is derived from an EMBL/GenBank/DDBJ whole genome shotgun (WGS) entry which is preliminary data.</text>
</comment>
<evidence type="ECO:0000313" key="2">
    <source>
        <dbReference type="EMBL" id="MCF3947423.1"/>
    </source>
</evidence>
<dbReference type="Proteomes" id="UP001521209">
    <property type="component" value="Unassembled WGS sequence"/>
</dbReference>
<dbReference type="RefSeq" id="WP_235704651.1">
    <property type="nucleotide sequence ID" value="NZ_JAKGBZ010000023.1"/>
</dbReference>
<dbReference type="EMBL" id="JAKGBZ010000023">
    <property type="protein sequence ID" value="MCF3947423.1"/>
    <property type="molecule type" value="Genomic_DNA"/>
</dbReference>